<evidence type="ECO:0000313" key="9">
    <source>
        <dbReference type="EMBL" id="TQJ03897.1"/>
    </source>
</evidence>
<dbReference type="SUPFAM" id="SSF144091">
    <property type="entry name" value="Rhomboid-like"/>
    <property type="match status" value="1"/>
</dbReference>
<dbReference type="InterPro" id="IPR035952">
    <property type="entry name" value="Rhomboid-like_sf"/>
</dbReference>
<feature type="domain" description="Peptidase S54 rhomboid" evidence="8">
    <location>
        <begin position="135"/>
        <end position="266"/>
    </location>
</feature>
<dbReference type="InterPro" id="IPR050925">
    <property type="entry name" value="Rhomboid_protease_S54"/>
</dbReference>
<evidence type="ECO:0000256" key="7">
    <source>
        <dbReference type="SAM" id="Phobius"/>
    </source>
</evidence>
<dbReference type="PANTHER" id="PTHR43731">
    <property type="entry name" value="RHOMBOID PROTEASE"/>
    <property type="match status" value="1"/>
</dbReference>
<proteinExistence type="inferred from homology"/>
<protein>
    <submittedName>
        <fullName evidence="9">Membrane associated rhomboid family serine protease</fullName>
    </submittedName>
</protein>
<dbReference type="Gene3D" id="1.20.1540.10">
    <property type="entry name" value="Rhomboid-like"/>
    <property type="match status" value="1"/>
</dbReference>
<evidence type="ECO:0000256" key="3">
    <source>
        <dbReference type="ARBA" id="ARBA00022692"/>
    </source>
</evidence>
<evidence type="ECO:0000313" key="10">
    <source>
        <dbReference type="Proteomes" id="UP000320876"/>
    </source>
</evidence>
<feature type="transmembrane region" description="Helical" evidence="7">
    <location>
        <begin position="176"/>
        <end position="194"/>
    </location>
</feature>
<organism evidence="9 10">
    <name type="scientific">Amycolatopsis cihanbeyliensis</name>
    <dbReference type="NCBI Taxonomy" id="1128664"/>
    <lineage>
        <taxon>Bacteria</taxon>
        <taxon>Bacillati</taxon>
        <taxon>Actinomycetota</taxon>
        <taxon>Actinomycetes</taxon>
        <taxon>Pseudonocardiales</taxon>
        <taxon>Pseudonocardiaceae</taxon>
        <taxon>Amycolatopsis</taxon>
    </lineage>
</organism>
<evidence type="ECO:0000256" key="4">
    <source>
        <dbReference type="ARBA" id="ARBA00022801"/>
    </source>
</evidence>
<dbReference type="Proteomes" id="UP000320876">
    <property type="component" value="Unassembled WGS sequence"/>
</dbReference>
<dbReference type="InterPro" id="IPR022764">
    <property type="entry name" value="Peptidase_S54_rhomboid_dom"/>
</dbReference>
<dbReference type="GO" id="GO:0016020">
    <property type="term" value="C:membrane"/>
    <property type="evidence" value="ECO:0007669"/>
    <property type="project" value="UniProtKB-SubCell"/>
</dbReference>
<keyword evidence="3 7" id="KW-0812">Transmembrane</keyword>
<dbReference type="EMBL" id="VFML01000001">
    <property type="protein sequence ID" value="TQJ03897.1"/>
    <property type="molecule type" value="Genomic_DNA"/>
</dbReference>
<keyword evidence="6 7" id="KW-0472">Membrane</keyword>
<comment type="caution">
    <text evidence="9">The sequence shown here is derived from an EMBL/GenBank/DDBJ whole genome shotgun (WGS) entry which is preliminary data.</text>
</comment>
<keyword evidence="9" id="KW-0645">Protease</keyword>
<evidence type="ECO:0000259" key="8">
    <source>
        <dbReference type="Pfam" id="PF01694"/>
    </source>
</evidence>
<feature type="transmembrane region" description="Helical" evidence="7">
    <location>
        <begin position="145"/>
        <end position="164"/>
    </location>
</feature>
<evidence type="ECO:0000256" key="2">
    <source>
        <dbReference type="ARBA" id="ARBA00009045"/>
    </source>
</evidence>
<dbReference type="PANTHER" id="PTHR43731:SF14">
    <property type="entry name" value="PRESENILIN-ASSOCIATED RHOMBOID-LIKE PROTEIN, MITOCHONDRIAL"/>
    <property type="match status" value="1"/>
</dbReference>
<comment type="similarity">
    <text evidence="2">Belongs to the peptidase S54 family.</text>
</comment>
<evidence type="ECO:0000256" key="5">
    <source>
        <dbReference type="ARBA" id="ARBA00022989"/>
    </source>
</evidence>
<keyword evidence="10" id="KW-1185">Reference proteome</keyword>
<dbReference type="RefSeq" id="WP_141999655.1">
    <property type="nucleotide sequence ID" value="NZ_VFML01000001.1"/>
</dbReference>
<evidence type="ECO:0000256" key="6">
    <source>
        <dbReference type="ARBA" id="ARBA00023136"/>
    </source>
</evidence>
<gene>
    <name evidence="9" type="ORF">FB471_3671</name>
</gene>
<feature type="transmembrane region" description="Helical" evidence="7">
    <location>
        <begin position="200"/>
        <end position="220"/>
    </location>
</feature>
<dbReference type="GO" id="GO:0006508">
    <property type="term" value="P:proteolysis"/>
    <property type="evidence" value="ECO:0007669"/>
    <property type="project" value="UniProtKB-KW"/>
</dbReference>
<evidence type="ECO:0000256" key="1">
    <source>
        <dbReference type="ARBA" id="ARBA00004141"/>
    </source>
</evidence>
<keyword evidence="4" id="KW-0378">Hydrolase</keyword>
<dbReference type="OrthoDB" id="9807874at2"/>
<feature type="transmembrane region" description="Helical" evidence="7">
    <location>
        <begin position="276"/>
        <end position="294"/>
    </location>
</feature>
<comment type="subcellular location">
    <subcellularLocation>
        <location evidence="1">Membrane</location>
        <topology evidence="1">Multi-pass membrane protein</topology>
    </subcellularLocation>
</comment>
<sequence>MNQPPYPPQHQQQSLPGCWWHPDRQTGLRCTRCERPACPDCLREASVGYQCIDCVHTGQQQQRAQRSAYRRAGFGARTIAGARPSSRAVVVPVLIALNVLVYLVTAVQAADPMGNHRSMLHQDGVLWPLAMIGESQWWRLVTSGFLHYGLIHLAINMIALWILGRDLELLLGKLRFTALYLVSLLGGSVAVFLFDDLNKATAGASGAIYGLLGAMLVAVIRLRINPTTVLAVLALNIIITFQIPGISLFGHLGGLVVGILAMIAMVYSPERDRTRWQVGTLAVLTVAMIGLVVFRDAQLADASCQIVGSQYVCYSGAVQPA</sequence>
<name>A0A542DLD7_AMYCI</name>
<keyword evidence="5 7" id="KW-1133">Transmembrane helix</keyword>
<feature type="transmembrane region" description="Helical" evidence="7">
    <location>
        <begin position="89"/>
        <end position="110"/>
    </location>
</feature>
<dbReference type="GO" id="GO:0004252">
    <property type="term" value="F:serine-type endopeptidase activity"/>
    <property type="evidence" value="ECO:0007669"/>
    <property type="project" value="InterPro"/>
</dbReference>
<dbReference type="Pfam" id="PF01694">
    <property type="entry name" value="Rhomboid"/>
    <property type="match status" value="1"/>
</dbReference>
<accession>A0A542DLD7</accession>
<dbReference type="AlphaFoldDB" id="A0A542DLD7"/>
<feature type="transmembrane region" description="Helical" evidence="7">
    <location>
        <begin position="249"/>
        <end position="267"/>
    </location>
</feature>
<reference evidence="9 10" key="1">
    <citation type="submission" date="2019-06" db="EMBL/GenBank/DDBJ databases">
        <title>Sequencing the genomes of 1000 actinobacteria strains.</title>
        <authorList>
            <person name="Klenk H.-P."/>
        </authorList>
    </citation>
    <scope>NUCLEOTIDE SEQUENCE [LARGE SCALE GENOMIC DNA]</scope>
    <source>
        <strain evidence="9 10">DSM 45679</strain>
    </source>
</reference>